<reference evidence="4 5" key="1">
    <citation type="submission" date="2024-01" db="EMBL/GenBank/DDBJ databases">
        <authorList>
            <person name="Waweru B."/>
        </authorList>
    </citation>
    <scope>NUCLEOTIDE SEQUENCE [LARGE SCALE GENOMIC DNA]</scope>
</reference>
<comment type="caution">
    <text evidence="4">The sequence shown here is derived from an EMBL/GenBank/DDBJ whole genome shotgun (WGS) entry which is preliminary data.</text>
</comment>
<dbReference type="InterPro" id="IPR019273">
    <property type="entry name" value="Lunapark_Znf"/>
</dbReference>
<feature type="domain" description="Lunapark zinc ribbon" evidence="3">
    <location>
        <begin position="288"/>
        <end position="338"/>
    </location>
</feature>
<gene>
    <name evidence="4" type="ORF">DCAF_LOCUS25216</name>
</gene>
<dbReference type="EMBL" id="CAWUPB010001194">
    <property type="protein sequence ID" value="CAK7354400.1"/>
    <property type="molecule type" value="Genomic_DNA"/>
</dbReference>
<feature type="region of interest" description="Disordered" evidence="1">
    <location>
        <begin position="1"/>
        <end position="28"/>
    </location>
</feature>
<evidence type="ECO:0000256" key="2">
    <source>
        <dbReference type="SAM" id="Phobius"/>
    </source>
</evidence>
<feature type="transmembrane region" description="Helical" evidence="2">
    <location>
        <begin position="119"/>
        <end position="136"/>
    </location>
</feature>
<dbReference type="PANTHER" id="PTHR22166">
    <property type="entry name" value="ENDOPLASMIC RETICULUM JUNCTION FORMATION PROTEIN LUNAPARK"/>
    <property type="match status" value="1"/>
</dbReference>
<feature type="compositionally biased region" description="Polar residues" evidence="1">
    <location>
        <begin position="424"/>
        <end position="435"/>
    </location>
</feature>
<feature type="region of interest" description="Disordered" evidence="1">
    <location>
        <begin position="232"/>
        <end position="264"/>
    </location>
</feature>
<keyword evidence="2" id="KW-1133">Transmembrane helix</keyword>
<evidence type="ECO:0000313" key="5">
    <source>
        <dbReference type="Proteomes" id="UP001314170"/>
    </source>
</evidence>
<keyword evidence="2" id="KW-0472">Membrane</keyword>
<evidence type="ECO:0000256" key="1">
    <source>
        <dbReference type="SAM" id="MobiDB-lite"/>
    </source>
</evidence>
<dbReference type="AlphaFoldDB" id="A0AAV1SQN8"/>
<feature type="compositionally biased region" description="Low complexity" evidence="1">
    <location>
        <begin position="348"/>
        <end position="360"/>
    </location>
</feature>
<sequence>MSGEENMETAAADSEKHPDSLAVKKKRSGSGRGILSRIWKAVFRPHGDDFEKRLQHISKEEAAVLSRMNRRSRTWRKITRHLFVFSVLFEVIAVGYAIMTTRSMDLNWKMRAFRVLPMFLLPALSSLAYSAFASFTRMRDRRDKKTLERLRAERQAKIDELKEKTNYYTTQQLIQRYDPDPAAKAAAASVLASKLGADSGLKVYVGDESKPTVSMGKSNDVEFVPASGLRNRKQVHTRSSSTGGTPVQHAGEEMPLSVQSEGPLTSEHNQLVVEHYNPQGYTAYDGGWVARIAALLVGEDPTQSYALICGNCHMHNGLARKEDFPYITYYCPHCRALNQPKQLEDRVSGSSSSSPNLSNLRTGTGGSTEPISNASGSPSGDSILTSSGRDGAGSEIEEVTENIASGEQLPATSGFIEIKRQTNNEEVSSEGLQMS</sequence>
<evidence type="ECO:0000259" key="3">
    <source>
        <dbReference type="Pfam" id="PF10058"/>
    </source>
</evidence>
<dbReference type="GO" id="GO:0071786">
    <property type="term" value="P:endoplasmic reticulum tubular network organization"/>
    <property type="evidence" value="ECO:0007669"/>
    <property type="project" value="InterPro"/>
</dbReference>
<dbReference type="InterPro" id="IPR040115">
    <property type="entry name" value="Lnp"/>
</dbReference>
<feature type="transmembrane region" description="Helical" evidence="2">
    <location>
        <begin position="78"/>
        <end position="99"/>
    </location>
</feature>
<evidence type="ECO:0000313" key="4">
    <source>
        <dbReference type="EMBL" id="CAK7354400.1"/>
    </source>
</evidence>
<feature type="region of interest" description="Disordered" evidence="1">
    <location>
        <begin position="345"/>
        <end position="435"/>
    </location>
</feature>
<feature type="compositionally biased region" description="Polar residues" evidence="1">
    <location>
        <begin position="367"/>
        <end position="388"/>
    </location>
</feature>
<dbReference type="GO" id="GO:0071782">
    <property type="term" value="C:endoplasmic reticulum tubular network"/>
    <property type="evidence" value="ECO:0007669"/>
    <property type="project" value="TreeGrafter"/>
</dbReference>
<protein>
    <recommendedName>
        <fullName evidence="3">Lunapark zinc ribbon domain-containing protein</fullName>
    </recommendedName>
</protein>
<dbReference type="PANTHER" id="PTHR22166:SF12">
    <property type="entry name" value="ENDOPLASMIC RETICULUM JUNCTION FORMATION PROTEIN LUNAPARK"/>
    <property type="match status" value="1"/>
</dbReference>
<keyword evidence="2" id="KW-0812">Transmembrane</keyword>
<dbReference type="Proteomes" id="UP001314170">
    <property type="component" value="Unassembled WGS sequence"/>
</dbReference>
<proteinExistence type="predicted"/>
<organism evidence="4 5">
    <name type="scientific">Dovyalis caffra</name>
    <dbReference type="NCBI Taxonomy" id="77055"/>
    <lineage>
        <taxon>Eukaryota</taxon>
        <taxon>Viridiplantae</taxon>
        <taxon>Streptophyta</taxon>
        <taxon>Embryophyta</taxon>
        <taxon>Tracheophyta</taxon>
        <taxon>Spermatophyta</taxon>
        <taxon>Magnoliopsida</taxon>
        <taxon>eudicotyledons</taxon>
        <taxon>Gunneridae</taxon>
        <taxon>Pentapetalae</taxon>
        <taxon>rosids</taxon>
        <taxon>fabids</taxon>
        <taxon>Malpighiales</taxon>
        <taxon>Salicaceae</taxon>
        <taxon>Flacourtieae</taxon>
        <taxon>Dovyalis</taxon>
    </lineage>
</organism>
<accession>A0AAV1SQN8</accession>
<keyword evidence="5" id="KW-1185">Reference proteome</keyword>
<name>A0AAV1SQN8_9ROSI</name>
<dbReference type="Pfam" id="PF10058">
    <property type="entry name" value="Zn_ribbon_10"/>
    <property type="match status" value="1"/>
</dbReference>